<dbReference type="PANTHER" id="PTHR30348">
    <property type="entry name" value="UNCHARACTERIZED PROTEIN YECE"/>
    <property type="match status" value="1"/>
</dbReference>
<name>A0A1W1XG96_9BACT</name>
<dbReference type="Pfam" id="PF01904">
    <property type="entry name" value="DUF72"/>
    <property type="match status" value="1"/>
</dbReference>
<dbReference type="AlphaFoldDB" id="A0A1W1XG96"/>
<organism evidence="1 2">
    <name type="scientific">Desulfacinum hydrothermale DSM 13146</name>
    <dbReference type="NCBI Taxonomy" id="1121390"/>
    <lineage>
        <taxon>Bacteria</taxon>
        <taxon>Pseudomonadati</taxon>
        <taxon>Thermodesulfobacteriota</taxon>
        <taxon>Syntrophobacteria</taxon>
        <taxon>Syntrophobacterales</taxon>
        <taxon>Syntrophobacteraceae</taxon>
        <taxon>Desulfacinum</taxon>
    </lineage>
</organism>
<dbReference type="SUPFAM" id="SSF117396">
    <property type="entry name" value="TM1631-like"/>
    <property type="match status" value="1"/>
</dbReference>
<dbReference type="OrthoDB" id="9780310at2"/>
<dbReference type="InterPro" id="IPR036520">
    <property type="entry name" value="UPF0759_sf"/>
</dbReference>
<protein>
    <submittedName>
        <fullName evidence="1">Uncharacterized conserved protein YecE, DUF72 family</fullName>
    </submittedName>
</protein>
<dbReference type="InterPro" id="IPR002763">
    <property type="entry name" value="DUF72"/>
</dbReference>
<gene>
    <name evidence="1" type="ORF">SAMN02746041_01627</name>
</gene>
<accession>A0A1W1XG96</accession>
<evidence type="ECO:0000313" key="1">
    <source>
        <dbReference type="EMBL" id="SMC23026.1"/>
    </source>
</evidence>
<dbReference type="PANTHER" id="PTHR30348:SF4">
    <property type="entry name" value="DUF72 DOMAIN-CONTAINING PROTEIN"/>
    <property type="match status" value="1"/>
</dbReference>
<proteinExistence type="predicted"/>
<dbReference type="RefSeq" id="WP_084057380.1">
    <property type="nucleotide sequence ID" value="NZ_FWXF01000007.1"/>
</dbReference>
<reference evidence="1 2" key="1">
    <citation type="submission" date="2017-04" db="EMBL/GenBank/DDBJ databases">
        <authorList>
            <person name="Afonso C.L."/>
            <person name="Miller P.J."/>
            <person name="Scott M.A."/>
            <person name="Spackman E."/>
            <person name="Goraichik I."/>
            <person name="Dimitrov K.M."/>
            <person name="Suarez D.L."/>
            <person name="Swayne D.E."/>
        </authorList>
    </citation>
    <scope>NUCLEOTIDE SEQUENCE [LARGE SCALE GENOMIC DNA]</scope>
    <source>
        <strain evidence="1 2">DSM 13146</strain>
    </source>
</reference>
<dbReference type="STRING" id="1121390.SAMN02746041_01627"/>
<dbReference type="Proteomes" id="UP000192783">
    <property type="component" value="Unassembled WGS sequence"/>
</dbReference>
<dbReference type="EMBL" id="FWXF01000007">
    <property type="protein sequence ID" value="SMC23026.1"/>
    <property type="molecule type" value="Genomic_DNA"/>
</dbReference>
<sequence>MSQRVRIGTSGWIYRHWQGPFYPEGLSQRRWLEHYARHFDTVELNATFYRLPAEKTFLGWKHKTPDGFLWSVKAPRTITHYRKLQDVEEQLAEFLNRCALLESKLGPILFQLPPSLRYDEERFGHFADLLESVRHPVVEVRHRSWLNDRFFDQLDSHRIALCLSDTAGRYPYAEILTAPFIYIRLHGSQKLYASSYSEEELQRWAEKILSWQRPTYVYFDNDFQAHAVANAKRLQEILGAAAGNGPFD</sequence>
<keyword evidence="2" id="KW-1185">Reference proteome</keyword>
<dbReference type="Gene3D" id="3.20.20.410">
    <property type="entry name" value="Protein of unknown function UPF0759"/>
    <property type="match status" value="1"/>
</dbReference>
<evidence type="ECO:0000313" key="2">
    <source>
        <dbReference type="Proteomes" id="UP000192783"/>
    </source>
</evidence>